<proteinExistence type="predicted"/>
<name>A0A7U9CK26_PSEFL</name>
<dbReference type="RefSeq" id="WP_003221809.1">
    <property type="nucleotide sequence ID" value="NZ_CM001561.1"/>
</dbReference>
<dbReference type="EMBL" id="CM001561">
    <property type="protein sequence ID" value="EJZ56623.1"/>
    <property type="molecule type" value="Genomic_DNA"/>
</dbReference>
<organism evidence="1 2">
    <name type="scientific">Pseudomonas fluorescens R124</name>
    <dbReference type="NCBI Taxonomy" id="743713"/>
    <lineage>
        <taxon>Bacteria</taxon>
        <taxon>Pseudomonadati</taxon>
        <taxon>Pseudomonadota</taxon>
        <taxon>Gammaproteobacteria</taxon>
        <taxon>Pseudomonadales</taxon>
        <taxon>Pseudomonadaceae</taxon>
        <taxon>Pseudomonas</taxon>
    </lineage>
</organism>
<dbReference type="AlphaFoldDB" id="A0A7U9CK26"/>
<protein>
    <submittedName>
        <fullName evidence="1">Uncharacterized protein</fullName>
    </submittedName>
</protein>
<accession>A0A7U9CK26</accession>
<reference evidence="1 2" key="1">
    <citation type="submission" date="2012-08" db="EMBL/GenBank/DDBJ databases">
        <title>The genome of cave-isolated P. fluorescens strain R124 demonstrates phenotypic adaptation to the mineral environment.</title>
        <authorList>
            <person name="Barton M.D."/>
            <person name="Petronio M."/>
            <person name="Giarrizzo J.G."/>
            <person name="Bowling B.V."/>
            <person name="Barton H.A."/>
        </authorList>
    </citation>
    <scope>NUCLEOTIDE SEQUENCE [LARGE SCALE GENOMIC DNA]</scope>
    <source>
        <strain evidence="1 2">R124</strain>
    </source>
</reference>
<evidence type="ECO:0000313" key="2">
    <source>
        <dbReference type="Proteomes" id="UP000006045"/>
    </source>
</evidence>
<dbReference type="Proteomes" id="UP000006045">
    <property type="component" value="Chromosome"/>
</dbReference>
<dbReference type="OrthoDB" id="6879500at2"/>
<gene>
    <name evidence="1" type="ORF">I1A_000934</name>
</gene>
<evidence type="ECO:0000313" key="1">
    <source>
        <dbReference type="EMBL" id="EJZ56623.1"/>
    </source>
</evidence>
<sequence length="153" mass="17095">MINEFFLPSEEQEGVEGTADVLVYSLFPFNGKVETFITNDEVVVVIAKQDFDTKRSAGLQCRFKADIRNGEHPYNEKLEMSIIYILSEKVPGGTRSRLYPAVYNSGTVDVNFDLVKGTLALGFKLKVQNDPSEPRLDANGSFKKVSGLKHVKM</sequence>